<dbReference type="Pfam" id="PF12937">
    <property type="entry name" value="F-box-like"/>
    <property type="match status" value="1"/>
</dbReference>
<evidence type="ECO:0000256" key="1">
    <source>
        <dbReference type="SAM" id="MobiDB-lite"/>
    </source>
</evidence>
<evidence type="ECO:0000313" key="3">
    <source>
        <dbReference type="Proteomes" id="UP000297595"/>
    </source>
</evidence>
<evidence type="ECO:0000313" key="2">
    <source>
        <dbReference type="EMBL" id="TGJ71886.1"/>
    </source>
</evidence>
<reference evidence="2 3" key="1">
    <citation type="submission" date="2019-03" db="EMBL/GenBank/DDBJ databases">
        <title>Nematode-trapping fungi genome.</title>
        <authorList>
            <person name="Vidal-Diez De Ulzurrun G."/>
        </authorList>
    </citation>
    <scope>NUCLEOTIDE SEQUENCE [LARGE SCALE GENOMIC DNA]</scope>
    <source>
        <strain evidence="2 3">TWF154</strain>
    </source>
</reference>
<organism evidence="2 3">
    <name type="scientific">Orbilia oligospora</name>
    <name type="common">Nematode-trapping fungus</name>
    <name type="synonym">Arthrobotrys oligospora</name>
    <dbReference type="NCBI Taxonomy" id="2813651"/>
    <lineage>
        <taxon>Eukaryota</taxon>
        <taxon>Fungi</taxon>
        <taxon>Dikarya</taxon>
        <taxon>Ascomycota</taxon>
        <taxon>Pezizomycotina</taxon>
        <taxon>Orbiliomycetes</taxon>
        <taxon>Orbiliales</taxon>
        <taxon>Orbiliaceae</taxon>
        <taxon>Orbilia</taxon>
    </lineage>
</organism>
<dbReference type="SUPFAM" id="SSF81383">
    <property type="entry name" value="F-box domain"/>
    <property type="match status" value="1"/>
</dbReference>
<dbReference type="CDD" id="cd09917">
    <property type="entry name" value="F-box_SF"/>
    <property type="match status" value="1"/>
</dbReference>
<protein>
    <submittedName>
        <fullName evidence="2">Uncharacterized protein</fullName>
    </submittedName>
</protein>
<dbReference type="Gene3D" id="1.20.1280.50">
    <property type="match status" value="1"/>
</dbReference>
<feature type="compositionally biased region" description="Basic and acidic residues" evidence="1">
    <location>
        <begin position="580"/>
        <end position="589"/>
    </location>
</feature>
<comment type="caution">
    <text evidence="2">The sequence shown here is derived from an EMBL/GenBank/DDBJ whole genome shotgun (WGS) entry which is preliminary data.</text>
</comment>
<name>A0A7C8KVA0_ORBOL</name>
<dbReference type="Proteomes" id="UP000297595">
    <property type="component" value="Unassembled WGS sequence"/>
</dbReference>
<feature type="region of interest" description="Disordered" evidence="1">
    <location>
        <begin position="580"/>
        <end position="639"/>
    </location>
</feature>
<proteinExistence type="predicted"/>
<accession>A0A7C8KVA0</accession>
<sequence>MLWHATAVPYSYPRTSRIFETGSWAFTSLILNTTAPLSIHVYVPFQDLINHQGSFHFYRPYLMATMESMETKICICIATDRETNESRSKSITDLPPELVAPICSYLRIDDLVRTMRTCKYLHAVGSAQLPKTISCELQSLLSFISRSRYRTSSRDPIKLTWRNDDLLANAEEEDSNARSDVLLGSLLKAVKRQLAKPDLPRVSLAPHIISFDGEAVRERDIYYAILEVLRYYSCSRSEREYAMQSVEARTQPYIITRFFDLHKLRKLTLKFHISSWQTTRFSRGVGNINTGKNYRFGEQFESDYRSTYSRSNARMPDGEPLEQSLETASDLAKLLRRAENLSSLSLHMKVELHHEYRPLKTLPPALEALSDAVRGLKRLRSLRLKNFLFHPGFFLPVPKNVSRLSFHNIHAYPKSWWMQFAKFPLKGLEALILRIHKDFWPEKPSSSFGELYGSHQHDTDGSLRDPREVEKMGFELGDVHIKGLRCFTYEDTSEYFLPRDLIPCILAKNKGIREEDMKILTESYGKVMAARCKLRWKKAAAEQHARMEKEFTKRLLEGCQHEVDIRHRLVEFSKRVTESLEGGDLKETSAEGTARGVSLEGTDTKGANIEETESKETTDKTTSLDVTNPDAPKEDTSKK</sequence>
<dbReference type="InterPro" id="IPR036047">
    <property type="entry name" value="F-box-like_dom_sf"/>
</dbReference>
<dbReference type="EMBL" id="SOZJ01000002">
    <property type="protein sequence ID" value="TGJ71886.1"/>
    <property type="molecule type" value="Genomic_DNA"/>
</dbReference>
<dbReference type="PROSITE" id="PS50181">
    <property type="entry name" value="FBOX"/>
    <property type="match status" value="1"/>
</dbReference>
<dbReference type="InterPro" id="IPR001810">
    <property type="entry name" value="F-box_dom"/>
</dbReference>
<dbReference type="AlphaFoldDB" id="A0A7C8KVA0"/>
<gene>
    <name evidence="2" type="ORF">EYR41_003814</name>
</gene>